<dbReference type="GO" id="GO:0003852">
    <property type="term" value="F:2-isopropylmalate synthase activity"/>
    <property type="evidence" value="ECO:0007669"/>
    <property type="project" value="UniProtKB-EC"/>
</dbReference>
<sequence>MSSGIIAHLPDILKRDSPGTNNKGVARHCPQWDVHSESRAVTAFEDWIIFDLPAMVEIGPPNRYVDQMQSLCHHICEREKIYVSLHPHNDQGQGITAAELTMLGGADPVESCLSGNGERTGNIDLVNLASNQYPQGINPGLYFSELCFTAFSGSHSHAVKKGFEHQRGRWVEAEHKGEPKILRIPYLPIDLTDLGCNYEAVIRINAQSSKGGIAYRVQRAAEPHAQHAA</sequence>
<dbReference type="GO" id="GO:0005739">
    <property type="term" value="C:mitochondrion"/>
    <property type="evidence" value="ECO:0007669"/>
    <property type="project" value="TreeGrafter"/>
</dbReference>
<dbReference type="STRING" id="1314783.A0A165KG10"/>
<dbReference type="OrthoDB" id="418791at2759"/>
<dbReference type="GO" id="GO:0009098">
    <property type="term" value="P:L-leucine biosynthetic process"/>
    <property type="evidence" value="ECO:0007669"/>
    <property type="project" value="TreeGrafter"/>
</dbReference>
<gene>
    <name evidence="2" type="ORF">DAEQUDRAFT_815842</name>
</gene>
<proteinExistence type="predicted"/>
<dbReference type="PROSITE" id="PS50991">
    <property type="entry name" value="PYR_CT"/>
    <property type="match status" value="1"/>
</dbReference>
<feature type="domain" description="Pyruvate carboxyltransferase" evidence="1">
    <location>
        <begin position="1"/>
        <end position="147"/>
    </location>
</feature>
<organism evidence="2 3">
    <name type="scientific">Daedalea quercina L-15889</name>
    <dbReference type="NCBI Taxonomy" id="1314783"/>
    <lineage>
        <taxon>Eukaryota</taxon>
        <taxon>Fungi</taxon>
        <taxon>Dikarya</taxon>
        <taxon>Basidiomycota</taxon>
        <taxon>Agaricomycotina</taxon>
        <taxon>Agaricomycetes</taxon>
        <taxon>Polyporales</taxon>
        <taxon>Fomitopsis</taxon>
    </lineage>
</organism>
<dbReference type="InterPro" id="IPR013785">
    <property type="entry name" value="Aldolase_TIM"/>
</dbReference>
<evidence type="ECO:0000313" key="2">
    <source>
        <dbReference type="EMBL" id="KZT63085.1"/>
    </source>
</evidence>
<dbReference type="AlphaFoldDB" id="A0A165KG10"/>
<dbReference type="Proteomes" id="UP000076727">
    <property type="component" value="Unassembled WGS sequence"/>
</dbReference>
<accession>A0A165KG10</accession>
<dbReference type="PANTHER" id="PTHR46911:SF1">
    <property type="entry name" value="2-ISOPROPYLMALATE SYNTHASE"/>
    <property type="match status" value="1"/>
</dbReference>
<dbReference type="SUPFAM" id="SSF51569">
    <property type="entry name" value="Aldolase"/>
    <property type="match status" value="1"/>
</dbReference>
<dbReference type="InterPro" id="IPR000891">
    <property type="entry name" value="PYR_CT"/>
</dbReference>
<evidence type="ECO:0000259" key="1">
    <source>
        <dbReference type="PROSITE" id="PS50991"/>
    </source>
</evidence>
<keyword evidence="3" id="KW-1185">Reference proteome</keyword>
<dbReference type="Gene3D" id="3.20.20.70">
    <property type="entry name" value="Aldolase class I"/>
    <property type="match status" value="1"/>
</dbReference>
<protein>
    <submittedName>
        <fullName evidence="2">Aldolase</fullName>
    </submittedName>
</protein>
<dbReference type="Pfam" id="PF00682">
    <property type="entry name" value="HMGL-like"/>
    <property type="match status" value="1"/>
</dbReference>
<reference evidence="2 3" key="1">
    <citation type="journal article" date="2016" name="Mol. Biol. Evol.">
        <title>Comparative Genomics of Early-Diverging Mushroom-Forming Fungi Provides Insights into the Origins of Lignocellulose Decay Capabilities.</title>
        <authorList>
            <person name="Nagy L.G."/>
            <person name="Riley R."/>
            <person name="Tritt A."/>
            <person name="Adam C."/>
            <person name="Daum C."/>
            <person name="Floudas D."/>
            <person name="Sun H."/>
            <person name="Yadav J.S."/>
            <person name="Pangilinan J."/>
            <person name="Larsson K.H."/>
            <person name="Matsuura K."/>
            <person name="Barry K."/>
            <person name="Labutti K."/>
            <person name="Kuo R."/>
            <person name="Ohm R.A."/>
            <person name="Bhattacharya S.S."/>
            <person name="Shirouzu T."/>
            <person name="Yoshinaga Y."/>
            <person name="Martin F.M."/>
            <person name="Grigoriev I.V."/>
            <person name="Hibbett D.S."/>
        </authorList>
    </citation>
    <scope>NUCLEOTIDE SEQUENCE [LARGE SCALE GENOMIC DNA]</scope>
    <source>
        <strain evidence="2 3">L-15889</strain>
    </source>
</reference>
<dbReference type="EMBL" id="KV429275">
    <property type="protein sequence ID" value="KZT63085.1"/>
    <property type="molecule type" value="Genomic_DNA"/>
</dbReference>
<dbReference type="PANTHER" id="PTHR46911">
    <property type="match status" value="1"/>
</dbReference>
<name>A0A165KG10_9APHY</name>
<dbReference type="Gene3D" id="1.10.287.1400">
    <property type="match status" value="1"/>
</dbReference>
<evidence type="ECO:0000313" key="3">
    <source>
        <dbReference type="Proteomes" id="UP000076727"/>
    </source>
</evidence>